<evidence type="ECO:0000313" key="1">
    <source>
        <dbReference type="EMBL" id="NYZ25151.1"/>
    </source>
</evidence>
<sequence length="64" mass="7080">MFMVSQQEAAAIQRAFHEGGEWAAVVELRRVFRIEDNACALDAVRAIARWSLTPAKPPADPARS</sequence>
<comment type="caution">
    <text evidence="1">The sequence shown here is derived from an EMBL/GenBank/DDBJ whole genome shotgun (WGS) entry which is preliminary data.</text>
</comment>
<organism evidence="1 2">
    <name type="scientific">Azospirillum oleiclasticum</name>
    <dbReference type="NCBI Taxonomy" id="2735135"/>
    <lineage>
        <taxon>Bacteria</taxon>
        <taxon>Pseudomonadati</taxon>
        <taxon>Pseudomonadota</taxon>
        <taxon>Alphaproteobacteria</taxon>
        <taxon>Rhodospirillales</taxon>
        <taxon>Azospirillaceae</taxon>
        <taxon>Azospirillum</taxon>
    </lineage>
</organism>
<keyword evidence="2" id="KW-1185">Reference proteome</keyword>
<proteinExistence type="predicted"/>
<dbReference type="EMBL" id="JABFDB010000058">
    <property type="protein sequence ID" value="NYZ25151.1"/>
    <property type="molecule type" value="Genomic_DNA"/>
</dbReference>
<evidence type="ECO:0000313" key="2">
    <source>
        <dbReference type="Proteomes" id="UP000584642"/>
    </source>
</evidence>
<dbReference type="Proteomes" id="UP000584642">
    <property type="component" value="Unassembled WGS sequence"/>
</dbReference>
<protein>
    <submittedName>
        <fullName evidence="1">Uncharacterized protein</fullName>
    </submittedName>
</protein>
<reference evidence="1 2" key="1">
    <citation type="submission" date="2020-05" db="EMBL/GenBank/DDBJ databases">
        <title>Azospirillum oleiclasticum sp. nov, a nitrogen-fixing and heavy crude oil-emulsifying bacterium isolated from the crude oil of Yumen Oilfield.</title>
        <authorList>
            <person name="Wu D."/>
            <person name="Cai M."/>
            <person name="Zhang X."/>
        </authorList>
    </citation>
    <scope>NUCLEOTIDE SEQUENCE [LARGE SCALE GENOMIC DNA]</scope>
    <source>
        <strain evidence="1 2">ROY-1-1-2</strain>
    </source>
</reference>
<name>A0ABX2TLA6_9PROT</name>
<dbReference type="RefSeq" id="WP_180286924.1">
    <property type="nucleotide sequence ID" value="NZ_JABFDB010000058.1"/>
</dbReference>
<gene>
    <name evidence="1" type="ORF">HND93_36090</name>
</gene>
<accession>A0ABX2TLA6</accession>